<name>A0AA39YE16_9PEZI</name>
<dbReference type="InterPro" id="IPR001128">
    <property type="entry name" value="Cyt_P450"/>
</dbReference>
<dbReference type="GO" id="GO:0016705">
    <property type="term" value="F:oxidoreductase activity, acting on paired donors, with incorporation or reduction of molecular oxygen"/>
    <property type="evidence" value="ECO:0007669"/>
    <property type="project" value="InterPro"/>
</dbReference>
<dbReference type="Proteomes" id="UP001174936">
    <property type="component" value="Unassembled WGS sequence"/>
</dbReference>
<evidence type="ECO:0000256" key="7">
    <source>
        <dbReference type="RuleBase" id="RU000461"/>
    </source>
</evidence>
<dbReference type="InterPro" id="IPR036396">
    <property type="entry name" value="Cyt_P450_sf"/>
</dbReference>
<evidence type="ECO:0000256" key="1">
    <source>
        <dbReference type="ARBA" id="ARBA00001971"/>
    </source>
</evidence>
<dbReference type="PANTHER" id="PTHR24305:SF166">
    <property type="entry name" value="CYTOCHROME P450 12A4, MITOCHONDRIAL-RELATED"/>
    <property type="match status" value="1"/>
</dbReference>
<comment type="caution">
    <text evidence="9">The sequence shown here is derived from an EMBL/GenBank/DDBJ whole genome shotgun (WGS) entry which is preliminary data.</text>
</comment>
<dbReference type="GO" id="GO:0004497">
    <property type="term" value="F:monooxygenase activity"/>
    <property type="evidence" value="ECO:0007669"/>
    <property type="project" value="UniProtKB-KW"/>
</dbReference>
<evidence type="ECO:0000256" key="5">
    <source>
        <dbReference type="ARBA" id="ARBA00023004"/>
    </source>
</evidence>
<dbReference type="PROSITE" id="PS00086">
    <property type="entry name" value="CYTOCHROME_P450"/>
    <property type="match status" value="1"/>
</dbReference>
<keyword evidence="5 6" id="KW-0408">Iron</keyword>
<evidence type="ECO:0000256" key="2">
    <source>
        <dbReference type="ARBA" id="ARBA00010617"/>
    </source>
</evidence>
<proteinExistence type="inferred from homology"/>
<evidence type="ECO:0000256" key="6">
    <source>
        <dbReference type="PIRSR" id="PIRSR602401-1"/>
    </source>
</evidence>
<dbReference type="PANTHER" id="PTHR24305">
    <property type="entry name" value="CYTOCHROME P450"/>
    <property type="match status" value="1"/>
</dbReference>
<dbReference type="GO" id="GO:0020037">
    <property type="term" value="F:heme binding"/>
    <property type="evidence" value="ECO:0007669"/>
    <property type="project" value="InterPro"/>
</dbReference>
<dbReference type="InterPro" id="IPR002401">
    <property type="entry name" value="Cyt_P450_E_grp-I"/>
</dbReference>
<dbReference type="Pfam" id="PF00067">
    <property type="entry name" value="p450"/>
    <property type="match status" value="1"/>
</dbReference>
<evidence type="ECO:0000256" key="4">
    <source>
        <dbReference type="ARBA" id="ARBA00022723"/>
    </source>
</evidence>
<feature type="binding site" description="axial binding residue" evidence="6">
    <location>
        <position position="475"/>
    </location>
    <ligand>
        <name>heme</name>
        <dbReference type="ChEBI" id="CHEBI:30413"/>
    </ligand>
    <ligandPart>
        <name>Fe</name>
        <dbReference type="ChEBI" id="CHEBI:18248"/>
    </ligandPart>
</feature>
<keyword evidence="8" id="KW-0472">Membrane</keyword>
<dbReference type="InterPro" id="IPR017972">
    <property type="entry name" value="Cyt_P450_CS"/>
</dbReference>
<dbReference type="InterPro" id="IPR050121">
    <property type="entry name" value="Cytochrome_P450_monoxygenase"/>
</dbReference>
<keyword evidence="8" id="KW-1133">Transmembrane helix</keyword>
<dbReference type="AlphaFoldDB" id="A0AA39YE16"/>
<dbReference type="PRINTS" id="PR00463">
    <property type="entry name" value="EP450I"/>
</dbReference>
<dbReference type="SUPFAM" id="SSF48264">
    <property type="entry name" value="Cytochrome P450"/>
    <property type="match status" value="1"/>
</dbReference>
<evidence type="ECO:0000256" key="3">
    <source>
        <dbReference type="ARBA" id="ARBA00022617"/>
    </source>
</evidence>
<evidence type="ECO:0000256" key="8">
    <source>
        <dbReference type="SAM" id="Phobius"/>
    </source>
</evidence>
<keyword evidence="7" id="KW-0560">Oxidoreductase</keyword>
<reference evidence="9" key="1">
    <citation type="submission" date="2023-06" db="EMBL/GenBank/DDBJ databases">
        <title>Genome-scale phylogeny and comparative genomics of the fungal order Sordariales.</title>
        <authorList>
            <consortium name="Lawrence Berkeley National Laboratory"/>
            <person name="Hensen N."/>
            <person name="Bonometti L."/>
            <person name="Westerberg I."/>
            <person name="Brannstrom I.O."/>
            <person name="Guillou S."/>
            <person name="Cros-Aarteil S."/>
            <person name="Calhoun S."/>
            <person name="Haridas S."/>
            <person name="Kuo A."/>
            <person name="Mondo S."/>
            <person name="Pangilinan J."/>
            <person name="Riley R."/>
            <person name="Labutti K."/>
            <person name="Andreopoulos B."/>
            <person name="Lipzen A."/>
            <person name="Chen C."/>
            <person name="Yanf M."/>
            <person name="Daum C."/>
            <person name="Ng V."/>
            <person name="Clum A."/>
            <person name="Steindorff A."/>
            <person name="Ohm R."/>
            <person name="Martin F."/>
            <person name="Silar P."/>
            <person name="Natvig D."/>
            <person name="Lalanne C."/>
            <person name="Gautier V."/>
            <person name="Ament-Velasquez S.L."/>
            <person name="Kruys A."/>
            <person name="Hutchinson M.I."/>
            <person name="Powell A.J."/>
            <person name="Barry K."/>
            <person name="Miller A.N."/>
            <person name="Grigoriev I.V."/>
            <person name="Debuchy R."/>
            <person name="Gladieux P."/>
            <person name="Thoren M.H."/>
            <person name="Johannesson H."/>
        </authorList>
    </citation>
    <scope>NUCLEOTIDE SEQUENCE</scope>
    <source>
        <strain evidence="9">SMH2532-1</strain>
    </source>
</reference>
<keyword evidence="4 6" id="KW-0479">Metal-binding</keyword>
<dbReference type="EMBL" id="JAULSV010000003">
    <property type="protein sequence ID" value="KAK0649782.1"/>
    <property type="molecule type" value="Genomic_DNA"/>
</dbReference>
<gene>
    <name evidence="9" type="ORF">B0T16DRAFT_457160</name>
</gene>
<dbReference type="PRINTS" id="PR00385">
    <property type="entry name" value="P450"/>
</dbReference>
<organism evidence="9 10">
    <name type="scientific">Cercophora newfieldiana</name>
    <dbReference type="NCBI Taxonomy" id="92897"/>
    <lineage>
        <taxon>Eukaryota</taxon>
        <taxon>Fungi</taxon>
        <taxon>Dikarya</taxon>
        <taxon>Ascomycota</taxon>
        <taxon>Pezizomycotina</taxon>
        <taxon>Sordariomycetes</taxon>
        <taxon>Sordariomycetidae</taxon>
        <taxon>Sordariales</taxon>
        <taxon>Lasiosphaeriaceae</taxon>
        <taxon>Cercophora</taxon>
    </lineage>
</organism>
<evidence type="ECO:0000313" key="9">
    <source>
        <dbReference type="EMBL" id="KAK0649782.1"/>
    </source>
</evidence>
<keyword evidence="3 6" id="KW-0349">Heme</keyword>
<feature type="transmembrane region" description="Helical" evidence="8">
    <location>
        <begin position="12"/>
        <end position="31"/>
    </location>
</feature>
<accession>A0AA39YE16</accession>
<keyword evidence="7" id="KW-0503">Monooxygenase</keyword>
<sequence length="529" mass="60228">METPNWSIHHAVPGVVSFQVIAALIGLYVSFSLASKAYRIFIYPHYVSPLRHLPGPKDGNFLMGQVIKDFASGNPNEPFMGWMRKWPNVDFIRYLSFFNSDSLLVVSLAAQKEILGKHCYSFAKPPLYSKLAADIVGRGLGVAEVHEHMAQRKVLNVLFGLTNLKKYMPVFRRTGRELVRLFEQAIDKNNGYIKLTPTFSKLTLDIMGIFALGIELNNLEGSTIFEACYHDMFEPPLAGQLLIAINAYFPIRWLPIKLNRDFIRAKDIVRSQLRDIVKERIAELQGEKAYPSTRQSVTEADDLLTFLVREKYLKEGEDGRKWTETEILEQIITFMAAGHETTAISLVWATHMLSLYPDVASRLRKEARELLATKPDPDYLELETLPYMDKFTKELFRYLSSAVLIPRCALEDVTVLGTFIPKGTNVMVMPALFHHNPTIWGEDCDEFNPDRWDNITDKITDPYALAAFSQGPRVCIGRAMAILQFKSIVVELVSRFEFKNVEGVDVEVLNPNLLYRPKSGLNIRVKRAN</sequence>
<evidence type="ECO:0000313" key="10">
    <source>
        <dbReference type="Proteomes" id="UP001174936"/>
    </source>
</evidence>
<comment type="similarity">
    <text evidence="2 7">Belongs to the cytochrome P450 family.</text>
</comment>
<dbReference type="Gene3D" id="1.10.630.10">
    <property type="entry name" value="Cytochrome P450"/>
    <property type="match status" value="1"/>
</dbReference>
<protein>
    <submittedName>
        <fullName evidence="9">Cytochrome P450</fullName>
    </submittedName>
</protein>
<keyword evidence="10" id="KW-1185">Reference proteome</keyword>
<comment type="cofactor">
    <cofactor evidence="1 6">
        <name>heme</name>
        <dbReference type="ChEBI" id="CHEBI:30413"/>
    </cofactor>
</comment>
<dbReference type="GO" id="GO:0005506">
    <property type="term" value="F:iron ion binding"/>
    <property type="evidence" value="ECO:0007669"/>
    <property type="project" value="InterPro"/>
</dbReference>
<keyword evidence="8" id="KW-0812">Transmembrane</keyword>